<evidence type="ECO:0000256" key="1">
    <source>
        <dbReference type="ARBA" id="ARBA00009545"/>
    </source>
</evidence>
<evidence type="ECO:0000259" key="7">
    <source>
        <dbReference type="Pfam" id="PF05028"/>
    </source>
</evidence>
<gene>
    <name evidence="9" type="ORF">SteCoe_7474</name>
</gene>
<dbReference type="OrthoDB" id="1937899at2759"/>
<evidence type="ECO:0000313" key="9">
    <source>
        <dbReference type="EMBL" id="OMJ90185.1"/>
    </source>
</evidence>
<feature type="active site" evidence="4">
    <location>
        <position position="273"/>
    </location>
</feature>
<dbReference type="GO" id="GO:1990966">
    <property type="term" value="P:ATP generation from poly-ADP-D-ribose"/>
    <property type="evidence" value="ECO:0007669"/>
    <property type="project" value="TreeGrafter"/>
</dbReference>
<organism evidence="9 10">
    <name type="scientific">Stentor coeruleus</name>
    <dbReference type="NCBI Taxonomy" id="5963"/>
    <lineage>
        <taxon>Eukaryota</taxon>
        <taxon>Sar</taxon>
        <taxon>Alveolata</taxon>
        <taxon>Ciliophora</taxon>
        <taxon>Postciliodesmatophora</taxon>
        <taxon>Heterotrichea</taxon>
        <taxon>Heterotrichida</taxon>
        <taxon>Stentoridae</taxon>
        <taxon>Stentor</taxon>
    </lineage>
</organism>
<evidence type="ECO:0000313" key="10">
    <source>
        <dbReference type="Proteomes" id="UP000187209"/>
    </source>
</evidence>
<feature type="compositionally biased region" description="Polar residues" evidence="6">
    <location>
        <begin position="19"/>
        <end position="32"/>
    </location>
</feature>
<feature type="binding site" evidence="5">
    <location>
        <position position="313"/>
    </location>
    <ligand>
        <name>substrate</name>
    </ligand>
</feature>
<evidence type="ECO:0000256" key="3">
    <source>
        <dbReference type="ARBA" id="ARBA00022801"/>
    </source>
</evidence>
<comment type="caution">
    <text evidence="9">The sequence shown here is derived from an EMBL/GenBank/DDBJ whole genome shotgun (WGS) entry which is preliminary data.</text>
</comment>
<dbReference type="AlphaFoldDB" id="A0A1R2CMI7"/>
<dbReference type="Proteomes" id="UP000187209">
    <property type="component" value="Unassembled WGS sequence"/>
</dbReference>
<sequence length="464" mass="53749">MSQKQTNLDSFFTLNPNRKESSVQSLNENRQNVRPPASSIRGARLPHHTRKLWQFSKVLLYSLATKQSCSVEGILEVICKLISECRIIYSNDIDISVLGNFLMKNDTPEVLDLFSKIASYALEVEFLFPEPIPILMRYSNELVNLSYRQIRCLLALQFYCCFPKQESDLDLPKDYTYAKIFNKSQTNSDVQIAKIACALNYFRRQEFIEELYITFSRKYIQNKLDWSTLDLPLTEVHLITDKYGTEDYRDKIMIDFANKYVGGGVLRSGTAQEEIMFHRHVQPIVSVIFTEKLEDEEALFIKGTQRFNKTDGYKNTFRFADDFNESIFLDENARNDCYISVIDANFYRGNENLQYQPDQIARELHKAYVGFSGDTHDGINRDIISGRWGCGAFGADENLKFVIQWLAASACQKELYFLLWDMNNPHELQQFINICKGYKVSQLFTSLMKARNSSKLFASILSLL</sequence>
<name>A0A1R2CMI7_9CILI</name>
<reference evidence="9 10" key="1">
    <citation type="submission" date="2016-11" db="EMBL/GenBank/DDBJ databases">
        <title>The macronuclear genome of Stentor coeruleus: a giant cell with tiny introns.</title>
        <authorList>
            <person name="Slabodnick M."/>
            <person name="Ruby J.G."/>
            <person name="Reiff S.B."/>
            <person name="Swart E.C."/>
            <person name="Gosai S."/>
            <person name="Prabakaran S."/>
            <person name="Witkowska E."/>
            <person name="Larue G.E."/>
            <person name="Fisher S."/>
            <person name="Freeman R.M."/>
            <person name="Gunawardena J."/>
            <person name="Chu W."/>
            <person name="Stover N.A."/>
            <person name="Gregory B.D."/>
            <person name="Nowacki M."/>
            <person name="Derisi J."/>
            <person name="Roy S.W."/>
            <person name="Marshall W.F."/>
            <person name="Sood P."/>
        </authorList>
    </citation>
    <scope>NUCLEOTIDE SEQUENCE [LARGE SCALE GENOMIC DNA]</scope>
    <source>
        <strain evidence="9">WM001</strain>
    </source>
</reference>
<dbReference type="InterPro" id="IPR007724">
    <property type="entry name" value="Poly_GlycHdrlase"/>
</dbReference>
<dbReference type="InterPro" id="IPR046372">
    <property type="entry name" value="PARG_cat_C"/>
</dbReference>
<dbReference type="GO" id="GO:0005737">
    <property type="term" value="C:cytoplasm"/>
    <property type="evidence" value="ECO:0007669"/>
    <property type="project" value="TreeGrafter"/>
</dbReference>
<dbReference type="EC" id="3.2.1.143" evidence="2"/>
<dbReference type="EMBL" id="MPUH01000108">
    <property type="protein sequence ID" value="OMJ90185.1"/>
    <property type="molecule type" value="Genomic_DNA"/>
</dbReference>
<accession>A0A1R2CMI7</accession>
<dbReference type="PANTHER" id="PTHR12837:SF0">
    <property type="entry name" value="POLY(ADP-RIBOSE) GLYCOHYDROLASE"/>
    <property type="match status" value="1"/>
</dbReference>
<dbReference type="InterPro" id="IPR048362">
    <property type="entry name" value="PARG_helical"/>
</dbReference>
<feature type="binding site" evidence="5">
    <location>
        <position position="258"/>
    </location>
    <ligand>
        <name>substrate</name>
    </ligand>
</feature>
<evidence type="ECO:0000259" key="8">
    <source>
        <dbReference type="Pfam" id="PF20811"/>
    </source>
</evidence>
<dbReference type="GO" id="GO:0004649">
    <property type="term" value="F:poly(ADP-ribose) glycohydrolase activity"/>
    <property type="evidence" value="ECO:0007669"/>
    <property type="project" value="UniProtKB-EC"/>
</dbReference>
<dbReference type="GO" id="GO:0006282">
    <property type="term" value="P:regulation of DNA repair"/>
    <property type="evidence" value="ECO:0007669"/>
    <property type="project" value="InterPro"/>
</dbReference>
<dbReference type="Pfam" id="PF20811">
    <property type="entry name" value="PARG_cat_N"/>
    <property type="match status" value="1"/>
</dbReference>
<dbReference type="GO" id="GO:0005634">
    <property type="term" value="C:nucleus"/>
    <property type="evidence" value="ECO:0007669"/>
    <property type="project" value="TreeGrafter"/>
</dbReference>
<comment type="similarity">
    <text evidence="1">Belongs to the poly(ADP-ribose) glycohydrolase family.</text>
</comment>
<keyword evidence="10" id="KW-1185">Reference proteome</keyword>
<evidence type="ECO:0000256" key="4">
    <source>
        <dbReference type="PIRSR" id="PIRSR607724-1"/>
    </source>
</evidence>
<feature type="active site" evidence="4">
    <location>
        <position position="255"/>
    </location>
</feature>
<dbReference type="PANTHER" id="PTHR12837">
    <property type="entry name" value="POLY ADP-RIBOSE GLYCOHYDROLASE"/>
    <property type="match status" value="1"/>
</dbReference>
<dbReference type="Pfam" id="PF05028">
    <property type="entry name" value="PARG_cat_C"/>
    <property type="match status" value="1"/>
</dbReference>
<feature type="domain" description="PARG catalytic Macro" evidence="7">
    <location>
        <begin position="225"/>
        <end position="420"/>
    </location>
</feature>
<feature type="region of interest" description="Disordered" evidence="6">
    <location>
        <begin position="19"/>
        <end position="41"/>
    </location>
</feature>
<proteinExistence type="inferred from homology"/>
<feature type="active site" evidence="4">
    <location>
        <position position="274"/>
    </location>
</feature>
<dbReference type="GO" id="GO:0005975">
    <property type="term" value="P:carbohydrate metabolic process"/>
    <property type="evidence" value="ECO:0007669"/>
    <property type="project" value="InterPro"/>
</dbReference>
<evidence type="ECO:0000256" key="2">
    <source>
        <dbReference type="ARBA" id="ARBA00012255"/>
    </source>
</evidence>
<protein>
    <recommendedName>
        <fullName evidence="2">poly(ADP-ribose) glycohydrolase</fullName>
        <ecNumber evidence="2">3.2.1.143</ecNumber>
    </recommendedName>
</protein>
<dbReference type="GO" id="GO:0009225">
    <property type="term" value="P:nucleotide-sugar metabolic process"/>
    <property type="evidence" value="ECO:0007669"/>
    <property type="project" value="TreeGrafter"/>
</dbReference>
<feature type="binding site" evidence="5">
    <location>
        <position position="272"/>
    </location>
    <ligand>
        <name>substrate</name>
    </ligand>
</feature>
<keyword evidence="3" id="KW-0378">Hydrolase</keyword>
<feature type="domain" description="PARG helical" evidence="8">
    <location>
        <begin position="113"/>
        <end position="217"/>
    </location>
</feature>
<evidence type="ECO:0000256" key="6">
    <source>
        <dbReference type="SAM" id="MobiDB-lite"/>
    </source>
</evidence>
<evidence type="ECO:0000256" key="5">
    <source>
        <dbReference type="PIRSR" id="PIRSR607724-2"/>
    </source>
</evidence>